<protein>
    <submittedName>
        <fullName evidence="1">10004_t:CDS:1</fullName>
    </submittedName>
</protein>
<feature type="non-terminal residue" evidence="1">
    <location>
        <position position="94"/>
    </location>
</feature>
<organism evidence="1 2">
    <name type="scientific">Dentiscutata heterogama</name>
    <dbReference type="NCBI Taxonomy" id="1316150"/>
    <lineage>
        <taxon>Eukaryota</taxon>
        <taxon>Fungi</taxon>
        <taxon>Fungi incertae sedis</taxon>
        <taxon>Mucoromycota</taxon>
        <taxon>Glomeromycotina</taxon>
        <taxon>Glomeromycetes</taxon>
        <taxon>Diversisporales</taxon>
        <taxon>Gigasporaceae</taxon>
        <taxon>Dentiscutata</taxon>
    </lineage>
</organism>
<reference evidence="1" key="1">
    <citation type="submission" date="2021-06" db="EMBL/GenBank/DDBJ databases">
        <authorList>
            <person name="Kallberg Y."/>
            <person name="Tangrot J."/>
            <person name="Rosling A."/>
        </authorList>
    </citation>
    <scope>NUCLEOTIDE SEQUENCE</scope>
    <source>
        <strain evidence="1">IL203A</strain>
    </source>
</reference>
<name>A0ACA9QWC4_9GLOM</name>
<dbReference type="Proteomes" id="UP000789702">
    <property type="component" value="Unassembled WGS sequence"/>
</dbReference>
<keyword evidence="2" id="KW-1185">Reference proteome</keyword>
<dbReference type="EMBL" id="CAJVPU010054405">
    <property type="protein sequence ID" value="CAG8766909.1"/>
    <property type="molecule type" value="Genomic_DNA"/>
</dbReference>
<sequence length="94" mass="10353">YTFPPSYNAQVIIDLSHILTQGYGSHWINGAIYSVSYNQIKGIGQYAGGWNNGGPYKVYFCSQFDTNATGFATFWDGTITKNSSYQVGGNDFSL</sequence>
<evidence type="ECO:0000313" key="1">
    <source>
        <dbReference type="EMBL" id="CAG8766909.1"/>
    </source>
</evidence>
<gene>
    <name evidence="1" type="ORF">DHETER_LOCUS15618</name>
</gene>
<evidence type="ECO:0000313" key="2">
    <source>
        <dbReference type="Proteomes" id="UP000789702"/>
    </source>
</evidence>
<proteinExistence type="predicted"/>
<feature type="non-terminal residue" evidence="1">
    <location>
        <position position="1"/>
    </location>
</feature>
<accession>A0ACA9QWC4</accession>
<comment type="caution">
    <text evidence="1">The sequence shown here is derived from an EMBL/GenBank/DDBJ whole genome shotgun (WGS) entry which is preliminary data.</text>
</comment>